<protein>
    <submittedName>
        <fullName evidence="2">Uncharacterized protein</fullName>
    </submittedName>
</protein>
<proteinExistence type="predicted"/>
<feature type="compositionally biased region" description="Low complexity" evidence="1">
    <location>
        <begin position="19"/>
        <end position="28"/>
    </location>
</feature>
<gene>
    <name evidence="2" type="ORF">BT63DRAFT_417795</name>
</gene>
<dbReference type="AlphaFoldDB" id="A0A6A6TWJ3"/>
<name>A0A6A6TWJ3_9PEZI</name>
<feature type="region of interest" description="Disordered" evidence="1">
    <location>
        <begin position="1"/>
        <end position="30"/>
    </location>
</feature>
<reference evidence="2" key="1">
    <citation type="journal article" date="2020" name="Stud. Mycol.">
        <title>101 Dothideomycetes genomes: a test case for predicting lifestyles and emergence of pathogens.</title>
        <authorList>
            <person name="Haridas S."/>
            <person name="Albert R."/>
            <person name="Binder M."/>
            <person name="Bloem J."/>
            <person name="Labutti K."/>
            <person name="Salamov A."/>
            <person name="Andreopoulos B."/>
            <person name="Baker S."/>
            <person name="Barry K."/>
            <person name="Bills G."/>
            <person name="Bluhm B."/>
            <person name="Cannon C."/>
            <person name="Castanera R."/>
            <person name="Culley D."/>
            <person name="Daum C."/>
            <person name="Ezra D."/>
            <person name="Gonzalez J."/>
            <person name="Henrissat B."/>
            <person name="Kuo A."/>
            <person name="Liang C."/>
            <person name="Lipzen A."/>
            <person name="Lutzoni F."/>
            <person name="Magnuson J."/>
            <person name="Mondo S."/>
            <person name="Nolan M."/>
            <person name="Ohm R."/>
            <person name="Pangilinan J."/>
            <person name="Park H.-J."/>
            <person name="Ramirez L."/>
            <person name="Alfaro M."/>
            <person name="Sun H."/>
            <person name="Tritt A."/>
            <person name="Yoshinaga Y."/>
            <person name="Zwiers L.-H."/>
            <person name="Turgeon B."/>
            <person name="Goodwin S."/>
            <person name="Spatafora J."/>
            <person name="Crous P."/>
            <person name="Grigoriev I."/>
        </authorList>
    </citation>
    <scope>NUCLEOTIDE SEQUENCE</scope>
    <source>
        <strain evidence="2">CBS 115976</strain>
    </source>
</reference>
<dbReference type="EMBL" id="MU004242">
    <property type="protein sequence ID" value="KAF2664429.1"/>
    <property type="molecule type" value="Genomic_DNA"/>
</dbReference>
<accession>A0A6A6TWJ3</accession>
<dbReference type="Proteomes" id="UP000799302">
    <property type="component" value="Unassembled WGS sequence"/>
</dbReference>
<evidence type="ECO:0000313" key="2">
    <source>
        <dbReference type="EMBL" id="KAF2664429.1"/>
    </source>
</evidence>
<keyword evidence="3" id="KW-1185">Reference proteome</keyword>
<evidence type="ECO:0000313" key="3">
    <source>
        <dbReference type="Proteomes" id="UP000799302"/>
    </source>
</evidence>
<sequence length="367" mass="41640">MSLEPSTSGKHRAKEWSFSKESSPSSEPACQVRFNDPDLAESLFKLLLNDGYCAKISVPETSTPQNLPHLHPPCNCSDPVDWSDDNDAEGPEANKVGYAELKVALQQRGESFYRYLLPQLAYYYDSFKPQEGDFHTYGALFEHDRKSLVELAEHLRSGEENPKTLARVVKRYQYFLMNSMISMQLGPLWAALAYRISLRLENRIVGLRKFGIENPAMEAWWELCSDVWDSGDETMKAYSDVANQTRRKYPSIQLDLLRAGLSVKDLYIAYHRALASVTLEQVHTPSHLVINKLNLPSRTYKIIYDAVHMFSATEEWDDISTKIRNIASLLGLDATGDMNKDLDLIANFVSTGKSASEQEVKKEPTEQ</sequence>
<evidence type="ECO:0000256" key="1">
    <source>
        <dbReference type="SAM" id="MobiDB-lite"/>
    </source>
</evidence>
<organism evidence="2 3">
    <name type="scientific">Microthyrium microscopicum</name>
    <dbReference type="NCBI Taxonomy" id="703497"/>
    <lineage>
        <taxon>Eukaryota</taxon>
        <taxon>Fungi</taxon>
        <taxon>Dikarya</taxon>
        <taxon>Ascomycota</taxon>
        <taxon>Pezizomycotina</taxon>
        <taxon>Dothideomycetes</taxon>
        <taxon>Dothideomycetes incertae sedis</taxon>
        <taxon>Microthyriales</taxon>
        <taxon>Microthyriaceae</taxon>
        <taxon>Microthyrium</taxon>
    </lineage>
</organism>